<evidence type="ECO:0000256" key="5">
    <source>
        <dbReference type="ARBA" id="ARBA00022737"/>
    </source>
</evidence>
<evidence type="ECO:0000313" key="9">
    <source>
        <dbReference type="EMBL" id="EMS55102.1"/>
    </source>
</evidence>
<dbReference type="PANTHER" id="PTHR45631">
    <property type="entry name" value="OS07G0107800 PROTEIN-RELATED"/>
    <property type="match status" value="1"/>
</dbReference>
<dbReference type="eggNOG" id="KOG0619">
    <property type="taxonomic scope" value="Eukaryota"/>
</dbReference>
<keyword evidence="6" id="KW-1133">Transmembrane helix</keyword>
<name>M7Z559_TRIUA</name>
<gene>
    <name evidence="9" type="ORF">TRIUR3_07045</name>
</gene>
<dbReference type="PANTHER" id="PTHR45631:SF3">
    <property type="entry name" value="OS05G0393100 PROTEIN"/>
    <property type="match status" value="1"/>
</dbReference>
<dbReference type="OMA" id="HINEGQE"/>
<dbReference type="Pfam" id="PF12819">
    <property type="entry name" value="Malectin_like"/>
    <property type="match status" value="1"/>
</dbReference>
<evidence type="ECO:0000256" key="7">
    <source>
        <dbReference type="ARBA" id="ARBA00023136"/>
    </source>
</evidence>
<evidence type="ECO:0000256" key="6">
    <source>
        <dbReference type="ARBA" id="ARBA00022989"/>
    </source>
</evidence>
<evidence type="ECO:0000259" key="8">
    <source>
        <dbReference type="Pfam" id="PF12819"/>
    </source>
</evidence>
<evidence type="ECO:0000256" key="4">
    <source>
        <dbReference type="ARBA" id="ARBA00022729"/>
    </source>
</evidence>
<dbReference type="GO" id="GO:0016020">
    <property type="term" value="C:membrane"/>
    <property type="evidence" value="ECO:0007669"/>
    <property type="project" value="UniProtKB-SubCell"/>
</dbReference>
<reference evidence="9" key="1">
    <citation type="journal article" date="2013" name="Nature">
        <title>Draft genome of the wheat A-genome progenitor Triticum urartu.</title>
        <authorList>
            <person name="Ling H.Q."/>
            <person name="Zhao S."/>
            <person name="Liu D."/>
            <person name="Wang J."/>
            <person name="Sun H."/>
            <person name="Zhang C."/>
            <person name="Fan H."/>
            <person name="Li D."/>
            <person name="Dong L."/>
            <person name="Tao Y."/>
            <person name="Gao C."/>
            <person name="Wu H."/>
            <person name="Li Y."/>
            <person name="Cui Y."/>
            <person name="Guo X."/>
            <person name="Zheng S."/>
            <person name="Wang B."/>
            <person name="Yu K."/>
            <person name="Liang Q."/>
            <person name="Yang W."/>
            <person name="Lou X."/>
            <person name="Chen J."/>
            <person name="Feng M."/>
            <person name="Jian J."/>
            <person name="Zhang X."/>
            <person name="Luo G."/>
            <person name="Jiang Y."/>
            <person name="Liu J."/>
            <person name="Wang Z."/>
            <person name="Sha Y."/>
            <person name="Zhang B."/>
            <person name="Wu H."/>
            <person name="Tang D."/>
            <person name="Shen Q."/>
            <person name="Xue P."/>
            <person name="Zou S."/>
            <person name="Wang X."/>
            <person name="Liu X."/>
            <person name="Wang F."/>
            <person name="Yang Y."/>
            <person name="An X."/>
            <person name="Dong Z."/>
            <person name="Zhang K."/>
            <person name="Zhang X."/>
            <person name="Luo M.C."/>
            <person name="Dvorak J."/>
            <person name="Tong Y."/>
            <person name="Wang J."/>
            <person name="Yang H."/>
            <person name="Li Z."/>
            <person name="Wang D."/>
            <person name="Zhang A."/>
            <person name="Wang J."/>
        </authorList>
    </citation>
    <scope>NUCLEOTIDE SEQUENCE</scope>
</reference>
<dbReference type="InterPro" id="IPR024788">
    <property type="entry name" value="Malectin-like_Carb-bd_dom"/>
</dbReference>
<organism evidence="9">
    <name type="scientific">Triticum urartu</name>
    <name type="common">Red wild einkorn</name>
    <name type="synonym">Crithodium urartu</name>
    <dbReference type="NCBI Taxonomy" id="4572"/>
    <lineage>
        <taxon>Eukaryota</taxon>
        <taxon>Viridiplantae</taxon>
        <taxon>Streptophyta</taxon>
        <taxon>Embryophyta</taxon>
        <taxon>Tracheophyta</taxon>
        <taxon>Spermatophyta</taxon>
        <taxon>Magnoliopsida</taxon>
        <taxon>Liliopsida</taxon>
        <taxon>Poales</taxon>
        <taxon>Poaceae</taxon>
        <taxon>BOP clade</taxon>
        <taxon>Pooideae</taxon>
        <taxon>Triticodae</taxon>
        <taxon>Triticeae</taxon>
        <taxon>Triticinae</taxon>
        <taxon>Triticum</taxon>
    </lineage>
</organism>
<dbReference type="SUPFAM" id="SSF52058">
    <property type="entry name" value="L domain-like"/>
    <property type="match status" value="1"/>
</dbReference>
<evidence type="ECO:0000256" key="2">
    <source>
        <dbReference type="ARBA" id="ARBA00022614"/>
    </source>
</evidence>
<dbReference type="Gene3D" id="3.80.10.10">
    <property type="entry name" value="Ribonuclease Inhibitor"/>
    <property type="match status" value="1"/>
</dbReference>
<accession>M7Z559</accession>
<keyword evidence="2" id="KW-0433">Leucine-rich repeat</keyword>
<keyword evidence="7" id="KW-0472">Membrane</keyword>
<protein>
    <recommendedName>
        <fullName evidence="8">Malectin-like domain-containing protein</fullName>
    </recommendedName>
</protein>
<dbReference type="FunFam" id="3.80.10.10:FF:000129">
    <property type="entry name" value="Leucine-rich repeat receptor-like kinase"/>
    <property type="match status" value="1"/>
</dbReference>
<comment type="subcellular location">
    <subcellularLocation>
        <location evidence="1">Membrane</location>
        <topology evidence="1">Single-pass membrane protein</topology>
    </subcellularLocation>
</comment>
<dbReference type="EMBL" id="KD174466">
    <property type="protein sequence ID" value="EMS55102.1"/>
    <property type="molecule type" value="Genomic_DNA"/>
</dbReference>
<evidence type="ECO:0000256" key="3">
    <source>
        <dbReference type="ARBA" id="ARBA00022692"/>
    </source>
</evidence>
<dbReference type="InterPro" id="IPR032675">
    <property type="entry name" value="LRR_dom_sf"/>
</dbReference>
<dbReference type="Pfam" id="PF00560">
    <property type="entry name" value="LRR_1"/>
    <property type="match status" value="1"/>
</dbReference>
<evidence type="ECO:0000256" key="1">
    <source>
        <dbReference type="ARBA" id="ARBA00004167"/>
    </source>
</evidence>
<proteinExistence type="predicted"/>
<feature type="domain" description="Malectin-like" evidence="8">
    <location>
        <begin position="3"/>
        <end position="153"/>
    </location>
</feature>
<sequence>MGLIARTKFGSTGDVERYPDDSFDRYWQPFPDRKHAVSSTHNVTSADFWNLPPPDVFNTALVAEQNSPLVLQWPPISLQNGSYYVSLYFADTLANSSRTLDVNINDYQFYEGTVTSAGLSVFATQWILSGLTRVILTSKSVLPPLINAGEVFGIFPIGRLTITRDALAMESMKRSLQNIPDDWIGDPCMPHGYAWTGVTCDEGQNIRVISLNFSSMGISGSLSPDIANLTALTDISFANNSLSGTIPDFINLGKLQRLHLNDNKLNGTIAQTLGTIQPLRELPPGCPFRQHVDRRTDCSVASSRSSIANGVGGGWLLCAVQIFSVVFCSRGALLDWRSGCSGKCGSSGGHGGSYLEAEAAPWP</sequence>
<dbReference type="InterPro" id="IPR001611">
    <property type="entry name" value="Leu-rich_rpt"/>
</dbReference>
<dbReference type="Gene3D" id="2.60.120.430">
    <property type="entry name" value="Galactose-binding lectin"/>
    <property type="match status" value="1"/>
</dbReference>
<keyword evidence="4" id="KW-0732">Signal</keyword>
<keyword evidence="3" id="KW-0812">Transmembrane</keyword>
<dbReference type="AlphaFoldDB" id="M7Z559"/>
<dbReference type="STRING" id="4572.M7Z559"/>
<keyword evidence="5" id="KW-0677">Repeat</keyword>